<accession>A0A8S4RJM4</accession>
<reference evidence="1" key="1">
    <citation type="submission" date="2022-03" db="EMBL/GenBank/DDBJ databases">
        <authorList>
            <person name="Lindestad O."/>
        </authorList>
    </citation>
    <scope>NUCLEOTIDE SEQUENCE</scope>
</reference>
<proteinExistence type="predicted"/>
<organism evidence="1 2">
    <name type="scientific">Pararge aegeria aegeria</name>
    <dbReference type="NCBI Taxonomy" id="348720"/>
    <lineage>
        <taxon>Eukaryota</taxon>
        <taxon>Metazoa</taxon>
        <taxon>Ecdysozoa</taxon>
        <taxon>Arthropoda</taxon>
        <taxon>Hexapoda</taxon>
        <taxon>Insecta</taxon>
        <taxon>Pterygota</taxon>
        <taxon>Neoptera</taxon>
        <taxon>Endopterygota</taxon>
        <taxon>Lepidoptera</taxon>
        <taxon>Glossata</taxon>
        <taxon>Ditrysia</taxon>
        <taxon>Papilionoidea</taxon>
        <taxon>Nymphalidae</taxon>
        <taxon>Satyrinae</taxon>
        <taxon>Satyrini</taxon>
        <taxon>Parargina</taxon>
        <taxon>Pararge</taxon>
    </lineage>
</organism>
<keyword evidence="2" id="KW-1185">Reference proteome</keyword>
<sequence>MSVLGRMNDGEYATGLATATHQAQYEHNVDVSSGQKVQLRQKIKVETWRRNDPTRKKRVIDKEQQLYD</sequence>
<dbReference type="EMBL" id="CAKXAJ010025223">
    <property type="protein sequence ID" value="CAH2236775.1"/>
    <property type="molecule type" value="Genomic_DNA"/>
</dbReference>
<evidence type="ECO:0000313" key="1">
    <source>
        <dbReference type="EMBL" id="CAH2236775.1"/>
    </source>
</evidence>
<dbReference type="AlphaFoldDB" id="A0A8S4RJM4"/>
<evidence type="ECO:0000313" key="2">
    <source>
        <dbReference type="Proteomes" id="UP000838756"/>
    </source>
</evidence>
<gene>
    <name evidence="1" type="primary">jg8536</name>
    <name evidence="1" type="ORF">PAEG_LOCUS14123</name>
</gene>
<comment type="caution">
    <text evidence="1">The sequence shown here is derived from an EMBL/GenBank/DDBJ whole genome shotgun (WGS) entry which is preliminary data.</text>
</comment>
<protein>
    <submittedName>
        <fullName evidence="1">Jg8536 protein</fullName>
    </submittedName>
</protein>
<name>A0A8S4RJM4_9NEOP</name>
<dbReference type="Proteomes" id="UP000838756">
    <property type="component" value="Unassembled WGS sequence"/>
</dbReference>